<evidence type="ECO:0000313" key="5">
    <source>
        <dbReference type="Proteomes" id="UP001465331"/>
    </source>
</evidence>
<dbReference type="PANTHER" id="PTHR34580:SF3">
    <property type="entry name" value="PROTEIN PAFB"/>
    <property type="match status" value="1"/>
</dbReference>
<evidence type="ECO:0000256" key="1">
    <source>
        <dbReference type="SAM" id="MobiDB-lite"/>
    </source>
</evidence>
<gene>
    <name evidence="4" type="ORF">ABSH63_02390</name>
</gene>
<dbReference type="Proteomes" id="UP001465331">
    <property type="component" value="Unassembled WGS sequence"/>
</dbReference>
<dbReference type="InterPro" id="IPR057727">
    <property type="entry name" value="WCX_dom"/>
</dbReference>
<dbReference type="Pfam" id="PF13280">
    <property type="entry name" value="WYL"/>
    <property type="match status" value="1"/>
</dbReference>
<sequence>MDPFERIWQLHRLFTGRRTVLTAQDLRQQLRCSRATLNRSLAFLRDALGAPLIHDRELGGYRYETGSRFELPGMWFSAEELAALLLLDEILGRQPLGMLAEILGPFRSRLEALAQQRGVGVPQWRARLRLLRMAARPAGDCFPIVAGALAQRRRLRIQYHARHDDQLSTRTVSPQRLTLYRDNWYLDGWCHARCDLRTFALDRIIAAEALDETALDIAEDRLDRTLATSYGIYAGEPTATAVLSFSPRAARWVAAETWHPQQQDQSHQDGSLIRRLPYHRSEELVMDLMRHGPDVQVLEPAELREAVLQRLRAALDAHAATARRPPPVPTDTGSSGEPVGG</sequence>
<evidence type="ECO:0000259" key="3">
    <source>
        <dbReference type="Pfam" id="PF25583"/>
    </source>
</evidence>
<dbReference type="InterPro" id="IPR051534">
    <property type="entry name" value="CBASS_pafABC_assoc_protein"/>
</dbReference>
<feature type="domain" description="WYL" evidence="2">
    <location>
        <begin position="142"/>
        <end position="208"/>
    </location>
</feature>
<dbReference type="PANTHER" id="PTHR34580">
    <property type="match status" value="1"/>
</dbReference>
<feature type="domain" description="WCX" evidence="3">
    <location>
        <begin position="239"/>
        <end position="315"/>
    </location>
</feature>
<evidence type="ECO:0000259" key="2">
    <source>
        <dbReference type="Pfam" id="PF13280"/>
    </source>
</evidence>
<dbReference type="Pfam" id="PF25583">
    <property type="entry name" value="WCX"/>
    <property type="match status" value="1"/>
</dbReference>
<dbReference type="EMBL" id="JBEPIJ010000002">
    <property type="protein sequence ID" value="MES0872866.1"/>
    <property type="molecule type" value="Genomic_DNA"/>
</dbReference>
<dbReference type="InterPro" id="IPR026881">
    <property type="entry name" value="WYL_dom"/>
</dbReference>
<dbReference type="PROSITE" id="PS52050">
    <property type="entry name" value="WYL"/>
    <property type="match status" value="1"/>
</dbReference>
<organism evidence="4 5">
    <name type="scientific">Sinimarinibacterium thermocellulolyticum</name>
    <dbReference type="NCBI Taxonomy" id="3170016"/>
    <lineage>
        <taxon>Bacteria</taxon>
        <taxon>Pseudomonadati</taxon>
        <taxon>Pseudomonadota</taxon>
        <taxon>Gammaproteobacteria</taxon>
        <taxon>Nevskiales</taxon>
        <taxon>Nevskiaceae</taxon>
        <taxon>Sinimarinibacterium</taxon>
    </lineage>
</organism>
<protein>
    <submittedName>
        <fullName evidence="4">WYL domain-containing protein</fullName>
    </submittedName>
</protein>
<keyword evidence="5" id="KW-1185">Reference proteome</keyword>
<reference evidence="4 5" key="1">
    <citation type="submission" date="2024-06" db="EMBL/GenBank/DDBJ databases">
        <authorList>
            <person name="Li Z."/>
            <person name="Jiang Y."/>
        </authorList>
    </citation>
    <scope>NUCLEOTIDE SEQUENCE [LARGE SCALE GENOMIC DNA]</scope>
    <source>
        <strain evidence="4 5">HSW-8</strain>
    </source>
</reference>
<name>A0ABV2A7K1_9GAMM</name>
<evidence type="ECO:0000313" key="4">
    <source>
        <dbReference type="EMBL" id="MES0872866.1"/>
    </source>
</evidence>
<accession>A0ABV2A7K1</accession>
<comment type="caution">
    <text evidence="4">The sequence shown here is derived from an EMBL/GenBank/DDBJ whole genome shotgun (WGS) entry which is preliminary data.</text>
</comment>
<feature type="region of interest" description="Disordered" evidence="1">
    <location>
        <begin position="318"/>
        <end position="341"/>
    </location>
</feature>
<dbReference type="RefSeq" id="WP_352887114.1">
    <property type="nucleotide sequence ID" value="NZ_JBEPIJ010000002.1"/>
</dbReference>
<proteinExistence type="predicted"/>